<dbReference type="AlphaFoldDB" id="A0A8S3SWP1"/>
<keyword evidence="3" id="KW-1185">Reference proteome</keyword>
<feature type="domain" description="Death" evidence="1">
    <location>
        <begin position="417"/>
        <end position="482"/>
    </location>
</feature>
<reference evidence="2" key="1">
    <citation type="submission" date="2021-03" db="EMBL/GenBank/DDBJ databases">
        <authorList>
            <person name="Bekaert M."/>
        </authorList>
    </citation>
    <scope>NUCLEOTIDE SEQUENCE</scope>
</reference>
<dbReference type="SUPFAM" id="SSF47986">
    <property type="entry name" value="DEATH domain"/>
    <property type="match status" value="2"/>
</dbReference>
<dbReference type="PROSITE" id="PS50017">
    <property type="entry name" value="DEATH_DOMAIN"/>
    <property type="match status" value="1"/>
</dbReference>
<organism evidence="2 3">
    <name type="scientific">Mytilus edulis</name>
    <name type="common">Blue mussel</name>
    <dbReference type="NCBI Taxonomy" id="6550"/>
    <lineage>
        <taxon>Eukaryota</taxon>
        <taxon>Metazoa</taxon>
        <taxon>Spiralia</taxon>
        <taxon>Lophotrochozoa</taxon>
        <taxon>Mollusca</taxon>
        <taxon>Bivalvia</taxon>
        <taxon>Autobranchia</taxon>
        <taxon>Pteriomorphia</taxon>
        <taxon>Mytilida</taxon>
        <taxon>Mytiloidea</taxon>
        <taxon>Mytilidae</taxon>
        <taxon>Mytilinae</taxon>
        <taxon>Mytilus</taxon>
    </lineage>
</organism>
<dbReference type="Gene3D" id="1.10.533.10">
    <property type="entry name" value="Death Domain, Fas"/>
    <property type="match status" value="2"/>
</dbReference>
<proteinExistence type="predicted"/>
<protein>
    <recommendedName>
        <fullName evidence="1">Death domain-containing protein</fullName>
    </recommendedName>
</protein>
<name>A0A8S3SWP1_MYTED</name>
<dbReference type="InterPro" id="IPR000488">
    <property type="entry name" value="Death_dom"/>
</dbReference>
<evidence type="ECO:0000313" key="3">
    <source>
        <dbReference type="Proteomes" id="UP000683360"/>
    </source>
</evidence>
<dbReference type="OrthoDB" id="10344691at2759"/>
<dbReference type="GO" id="GO:0007165">
    <property type="term" value="P:signal transduction"/>
    <property type="evidence" value="ECO:0007669"/>
    <property type="project" value="InterPro"/>
</dbReference>
<evidence type="ECO:0000313" key="2">
    <source>
        <dbReference type="EMBL" id="CAG2223106.1"/>
    </source>
</evidence>
<dbReference type="Proteomes" id="UP000683360">
    <property type="component" value="Unassembled WGS sequence"/>
</dbReference>
<comment type="caution">
    <text evidence="2">The sequence shown here is derived from an EMBL/GenBank/DDBJ whole genome shotgun (WGS) entry which is preliminary data.</text>
</comment>
<dbReference type="EMBL" id="CAJPWZ010001775">
    <property type="protein sequence ID" value="CAG2223106.1"/>
    <property type="molecule type" value="Genomic_DNA"/>
</dbReference>
<dbReference type="InterPro" id="IPR011029">
    <property type="entry name" value="DEATH-like_dom_sf"/>
</dbReference>
<gene>
    <name evidence="2" type="ORF">MEDL_36457</name>
</gene>
<accession>A0A8S3SWP1</accession>
<evidence type="ECO:0000259" key="1">
    <source>
        <dbReference type="PROSITE" id="PS50017"/>
    </source>
</evidence>
<sequence length="618" mass="70837">MVNILRAFVTDIMFWPEKGPVRDILENLSSTGVLKKTDLFTLWSQPAFKEILTDIRTKEYIVQVLLHLDILVEPKRYTETEVAADSFLVPCIVKENIPQKMRRNATDDKTLCIAYHLKETVVPSALSFKLIGAAISIWPLKVEDSRFCLYFQAAIMDADNRNELHIHVEGQRIFAYLINDVSKQLISPDLATTTQECLTLALERILQFYRRCFGKQSHHLMSDLFEIEVGEICNGKKCLIPLSEAKKKAQWRCENGKIHETKCPLNWVFEKNKKHCNSNCKGPETETLDLKPDNHHFVQLARTIGIADFYNFFIKLGMEKTDLDNLNFRYFSNPMDFMLMGLFEWRDKTESDQMTATFRKLQTALKAIERQHYLCQVHREDQTLAKIANISLQDVPSDDVISSLTEKKLIGDCIVHLGVELGLGINSIKETIVNNPRNLYGQIHNLLIKWKSGKVKSTIYRLMIALKNVKASEGLAFVMKTYGVKPNYEENLSSGNVSRSIPHPESCCPFQPTGTSTKWLQNVAVTSITCAKITLFEYDDHKKWNEVLRDGEDFIFHKTDTITTCVSDKLTGTATFKPDMEEPIRIVKEFDRTLKYVTFTINRDKDVGLTNPDSRPSP</sequence>